<gene>
    <name evidence="1" type="ORF">TSPGSL018_20943</name>
    <name evidence="2" type="ORF">TSPGSL018_26492</name>
</gene>
<protein>
    <submittedName>
        <fullName evidence="2">Uncharacterized protein</fullName>
    </submittedName>
</protein>
<dbReference type="EMBL" id="GBEZ01023570">
    <property type="protein sequence ID" value="JAC63327.1"/>
    <property type="molecule type" value="Transcribed_RNA"/>
</dbReference>
<dbReference type="AlphaFoldDB" id="A0A061RU18"/>
<organism evidence="2">
    <name type="scientific">Tetraselmis sp. GSL018</name>
    <dbReference type="NCBI Taxonomy" id="582737"/>
    <lineage>
        <taxon>Eukaryota</taxon>
        <taxon>Viridiplantae</taxon>
        <taxon>Chlorophyta</taxon>
        <taxon>core chlorophytes</taxon>
        <taxon>Chlorodendrophyceae</taxon>
        <taxon>Chlorodendrales</taxon>
        <taxon>Chlorodendraceae</taxon>
        <taxon>Tetraselmis</taxon>
    </lineage>
</organism>
<dbReference type="EMBL" id="GBEZ01011556">
    <property type="protein sequence ID" value="JAC74244.1"/>
    <property type="molecule type" value="Transcribed_RNA"/>
</dbReference>
<proteinExistence type="predicted"/>
<evidence type="ECO:0000313" key="1">
    <source>
        <dbReference type="EMBL" id="JAC63327.1"/>
    </source>
</evidence>
<reference evidence="2" key="1">
    <citation type="submission" date="2014-05" db="EMBL/GenBank/DDBJ databases">
        <title>The transcriptome of the halophilic microalga Tetraselmis sp. GSL018 isolated from the Great Salt Lake, Utah.</title>
        <authorList>
            <person name="Jinkerson R.E."/>
            <person name="D'Adamo S."/>
            <person name="Posewitz M.C."/>
        </authorList>
    </citation>
    <scope>NUCLEOTIDE SEQUENCE</scope>
    <source>
        <strain evidence="2">GSL018</strain>
    </source>
</reference>
<name>A0A061RU18_9CHLO</name>
<evidence type="ECO:0000313" key="2">
    <source>
        <dbReference type="EMBL" id="JAC74244.1"/>
    </source>
</evidence>
<sequence length="62" mass="6785">MAHLAGSYSAELRRRGCLFHIAGASTGWGLGEQREVSHQSRLHPDRAAVPHCAEWISCSGRL</sequence>
<accession>A0A061RU18</accession>